<keyword evidence="2" id="KW-1185">Reference proteome</keyword>
<accession>A0A0U5J774</accession>
<dbReference type="Proteomes" id="UP000069902">
    <property type="component" value="Chromosome cPNK"/>
</dbReference>
<dbReference type="AlphaFoldDB" id="A0A0U5J774"/>
<name>A0A0U5J774_9BACT</name>
<dbReference type="RefSeq" id="WP_059059858.1">
    <property type="nucleotide sequence ID" value="NZ_LN879502.1"/>
</dbReference>
<sequence>MAQLLEEYDVNPAACIVFKKDEKHDATIEMNAAAFQSLQQQSGYIHGLWEEHDKGKAQIDLRFIEGIDLNEAQFSAFLARARSY</sequence>
<dbReference type="STRING" id="389348.PNK_0292"/>
<dbReference type="PATRIC" id="fig|389348.3.peg.331"/>
<dbReference type="KEGG" id="pnl:PNK_0292"/>
<gene>
    <name evidence="1" type="ORF">PNK_0292</name>
</gene>
<proteinExistence type="predicted"/>
<evidence type="ECO:0000313" key="1">
    <source>
        <dbReference type="EMBL" id="CUI15929.1"/>
    </source>
</evidence>
<dbReference type="EMBL" id="LN879502">
    <property type="protein sequence ID" value="CUI15929.1"/>
    <property type="molecule type" value="Genomic_DNA"/>
</dbReference>
<organism evidence="1 2">
    <name type="scientific">Candidatus Protochlamydia naegleriophila</name>
    <dbReference type="NCBI Taxonomy" id="389348"/>
    <lineage>
        <taxon>Bacteria</taxon>
        <taxon>Pseudomonadati</taxon>
        <taxon>Chlamydiota</taxon>
        <taxon>Chlamydiia</taxon>
        <taxon>Parachlamydiales</taxon>
        <taxon>Parachlamydiaceae</taxon>
        <taxon>Candidatus Protochlamydia</taxon>
    </lineage>
</organism>
<evidence type="ECO:0000313" key="2">
    <source>
        <dbReference type="Proteomes" id="UP000069902"/>
    </source>
</evidence>
<reference evidence="2" key="1">
    <citation type="submission" date="2015-09" db="EMBL/GenBank/DDBJ databases">
        <authorList>
            <person name="Bertelli C."/>
        </authorList>
    </citation>
    <scope>NUCLEOTIDE SEQUENCE [LARGE SCALE GENOMIC DNA]</scope>
    <source>
        <strain evidence="2">KNic</strain>
    </source>
</reference>
<dbReference type="InParanoid" id="A0A0U5J774"/>
<protein>
    <submittedName>
        <fullName evidence="1">Uncharacterized protein</fullName>
    </submittedName>
</protein>